<dbReference type="RefSeq" id="WP_010053490.1">
    <property type="nucleotide sequence ID" value="NZ_BJOJ01000070.1"/>
</dbReference>
<protein>
    <submittedName>
        <fullName evidence="1">Uncharacterized protein</fullName>
    </submittedName>
</protein>
<dbReference type="Proteomes" id="UP001290462">
    <property type="component" value="Unassembled WGS sequence"/>
</dbReference>
<dbReference type="EMBL" id="JAVBVO010000003">
    <property type="protein sequence ID" value="MDZ5759327.1"/>
    <property type="molecule type" value="Genomic_DNA"/>
</dbReference>
<name>A0AAW9K6I8_CARML</name>
<reference evidence="1" key="1">
    <citation type="submission" date="2023-08" db="EMBL/GenBank/DDBJ databases">
        <title>Genomic characterization of piscicolin 126 produced by Carnobacterium maltaromaticum CM22 strain isolated from salmon (Salmo salar).</title>
        <authorList>
            <person name="Gonzalez-Gragera E."/>
            <person name="Garcia-Lopez J.D."/>
            <person name="Teso-Perez C."/>
            <person name="Gimenez-Hernandez I."/>
            <person name="Peralta-Sanchez J.M."/>
            <person name="Valdivia E."/>
            <person name="Montalban-Lopez M."/>
            <person name="Martin-Platero A.M."/>
            <person name="Banos A."/>
            <person name="Martinez-Bueno M."/>
        </authorList>
    </citation>
    <scope>NUCLEOTIDE SEQUENCE</scope>
    <source>
        <strain evidence="1">CM22</strain>
    </source>
</reference>
<accession>A0AAW9K6I8</accession>
<comment type="caution">
    <text evidence="1">The sequence shown here is derived from an EMBL/GenBank/DDBJ whole genome shotgun (WGS) entry which is preliminary data.</text>
</comment>
<organism evidence="1 2">
    <name type="scientific">Carnobacterium maltaromaticum</name>
    <name type="common">Carnobacterium piscicola</name>
    <dbReference type="NCBI Taxonomy" id="2751"/>
    <lineage>
        <taxon>Bacteria</taxon>
        <taxon>Bacillati</taxon>
        <taxon>Bacillota</taxon>
        <taxon>Bacilli</taxon>
        <taxon>Lactobacillales</taxon>
        <taxon>Carnobacteriaceae</taxon>
        <taxon>Carnobacterium</taxon>
    </lineage>
</organism>
<evidence type="ECO:0000313" key="1">
    <source>
        <dbReference type="EMBL" id="MDZ5759327.1"/>
    </source>
</evidence>
<proteinExistence type="predicted"/>
<sequence length="65" mass="7606">MNQMTANEIIEFLQRQKETTKFTFNMVNPDNFMIVIELKNEPAAFTFINENTEATFELTDANELL</sequence>
<dbReference type="AlphaFoldDB" id="A0AAW9K6I8"/>
<gene>
    <name evidence="1" type="ORF">RAK27_11700</name>
</gene>
<evidence type="ECO:0000313" key="2">
    <source>
        <dbReference type="Proteomes" id="UP001290462"/>
    </source>
</evidence>